<comment type="caution">
    <text evidence="5">The sequence shown here is derived from an EMBL/GenBank/DDBJ whole genome shotgun (WGS) entry which is preliminary data.</text>
</comment>
<evidence type="ECO:0000259" key="4">
    <source>
        <dbReference type="SMART" id="SM00822"/>
    </source>
</evidence>
<organism evidence="5 6">
    <name type="scientific">Schleiferilactobacillus harbinensis DSM 16991</name>
    <dbReference type="NCBI Taxonomy" id="1122147"/>
    <lineage>
        <taxon>Bacteria</taxon>
        <taxon>Bacillati</taxon>
        <taxon>Bacillota</taxon>
        <taxon>Bacilli</taxon>
        <taxon>Lactobacillales</taxon>
        <taxon>Lactobacillaceae</taxon>
        <taxon>Schleiferilactobacillus</taxon>
    </lineage>
</organism>
<dbReference type="EMBL" id="AZFW01000051">
    <property type="protein sequence ID" value="KRM27307.1"/>
    <property type="molecule type" value="Genomic_DNA"/>
</dbReference>
<evidence type="ECO:0000256" key="3">
    <source>
        <dbReference type="ARBA" id="ARBA00023027"/>
    </source>
</evidence>
<proteinExistence type="inferred from homology"/>
<dbReference type="Pfam" id="PF13561">
    <property type="entry name" value="adh_short_C2"/>
    <property type="match status" value="1"/>
</dbReference>
<dbReference type="PROSITE" id="PS00061">
    <property type="entry name" value="ADH_SHORT"/>
    <property type="match status" value="1"/>
</dbReference>
<dbReference type="FunFam" id="3.40.50.720:FF:000084">
    <property type="entry name" value="Short-chain dehydrogenase reductase"/>
    <property type="match status" value="1"/>
</dbReference>
<dbReference type="GO" id="GO:0008206">
    <property type="term" value="P:bile acid metabolic process"/>
    <property type="evidence" value="ECO:0007669"/>
    <property type="project" value="UniProtKB-ARBA"/>
</dbReference>
<dbReference type="SUPFAM" id="SSF51735">
    <property type="entry name" value="NAD(P)-binding Rossmann-fold domains"/>
    <property type="match status" value="1"/>
</dbReference>
<evidence type="ECO:0000313" key="6">
    <source>
        <dbReference type="Proteomes" id="UP000050949"/>
    </source>
</evidence>
<dbReference type="CDD" id="cd05233">
    <property type="entry name" value="SDR_c"/>
    <property type="match status" value="1"/>
</dbReference>
<accession>A0A0R1XGM3</accession>
<sequence length="262" mass="27001">MDKEIDKMARLTDKVVVITGAGNGMGKAMALRFGQEGAKVLASDRDEKGIKATAEEITAAGGTAVADVTDVSDEAAIKALIHRAVTEFGRLDILVNNAGIVDNFKTVVTATDESWDKVLKINLYAPFWACREAVPIMEEQETGGAILNISSVGGMFGGRGGAAYVTSKHAIIGLTKNIAATYGVKGKVRANVLAPGSVVTNIGATITDPDPVGQKALQASGGFSSPQGSGEDMANAALYLVSDEAKFVNGAVLVADGGWTAL</sequence>
<dbReference type="InterPro" id="IPR002347">
    <property type="entry name" value="SDR_fam"/>
</dbReference>
<dbReference type="Proteomes" id="UP000050949">
    <property type="component" value="Unassembled WGS sequence"/>
</dbReference>
<dbReference type="AlphaFoldDB" id="A0A0R1XGM3"/>
<dbReference type="InterPro" id="IPR020904">
    <property type="entry name" value="Sc_DH/Rdtase_CS"/>
</dbReference>
<dbReference type="PANTHER" id="PTHR24321:SF8">
    <property type="entry name" value="ESTRADIOL 17-BETA-DEHYDROGENASE 8-RELATED"/>
    <property type="match status" value="1"/>
</dbReference>
<dbReference type="GO" id="GO:0016491">
    <property type="term" value="F:oxidoreductase activity"/>
    <property type="evidence" value="ECO:0007669"/>
    <property type="project" value="UniProtKB-KW"/>
</dbReference>
<keyword evidence="3" id="KW-0520">NAD</keyword>
<dbReference type="SMART" id="SM00822">
    <property type="entry name" value="PKS_KR"/>
    <property type="match status" value="1"/>
</dbReference>
<reference evidence="5 6" key="1">
    <citation type="journal article" date="2015" name="Genome Announc.">
        <title>Expanding the biotechnology potential of lactobacilli through comparative genomics of 213 strains and associated genera.</title>
        <authorList>
            <person name="Sun Z."/>
            <person name="Harris H.M."/>
            <person name="McCann A."/>
            <person name="Guo C."/>
            <person name="Argimon S."/>
            <person name="Zhang W."/>
            <person name="Yang X."/>
            <person name="Jeffery I.B."/>
            <person name="Cooney J.C."/>
            <person name="Kagawa T.F."/>
            <person name="Liu W."/>
            <person name="Song Y."/>
            <person name="Salvetti E."/>
            <person name="Wrobel A."/>
            <person name="Rasinkangas P."/>
            <person name="Parkhill J."/>
            <person name="Rea M.C."/>
            <person name="O'Sullivan O."/>
            <person name="Ritari J."/>
            <person name="Douillard F.P."/>
            <person name="Paul Ross R."/>
            <person name="Yang R."/>
            <person name="Briner A.E."/>
            <person name="Felis G.E."/>
            <person name="de Vos W.M."/>
            <person name="Barrangou R."/>
            <person name="Klaenhammer T.R."/>
            <person name="Caufield P.W."/>
            <person name="Cui Y."/>
            <person name="Zhang H."/>
            <person name="O'Toole P.W."/>
        </authorList>
    </citation>
    <scope>NUCLEOTIDE SEQUENCE [LARGE SCALE GENOMIC DNA]</scope>
    <source>
        <strain evidence="5 6">DSM 16991</strain>
    </source>
</reference>
<evidence type="ECO:0000313" key="5">
    <source>
        <dbReference type="EMBL" id="KRM27307.1"/>
    </source>
</evidence>
<dbReference type="PATRIC" id="fig|1122147.4.peg.2734"/>
<name>A0A0R1XGM3_9LACO</name>
<gene>
    <name evidence="5" type="ORF">FC91_GL002652</name>
</gene>
<dbReference type="InterPro" id="IPR036291">
    <property type="entry name" value="NAD(P)-bd_dom_sf"/>
</dbReference>
<dbReference type="PRINTS" id="PR00081">
    <property type="entry name" value="GDHRDH"/>
</dbReference>
<evidence type="ECO:0000256" key="1">
    <source>
        <dbReference type="ARBA" id="ARBA00006484"/>
    </source>
</evidence>
<dbReference type="InterPro" id="IPR057326">
    <property type="entry name" value="KR_dom"/>
</dbReference>
<feature type="domain" description="Ketoreductase" evidence="4">
    <location>
        <begin position="14"/>
        <end position="209"/>
    </location>
</feature>
<keyword evidence="2" id="KW-0560">Oxidoreductase</keyword>
<evidence type="ECO:0000256" key="2">
    <source>
        <dbReference type="ARBA" id="ARBA00023002"/>
    </source>
</evidence>
<dbReference type="eggNOG" id="COG1028">
    <property type="taxonomic scope" value="Bacteria"/>
</dbReference>
<comment type="similarity">
    <text evidence="1">Belongs to the short-chain dehydrogenases/reductases (SDR) family.</text>
</comment>
<dbReference type="Gene3D" id="3.40.50.720">
    <property type="entry name" value="NAD(P)-binding Rossmann-like Domain"/>
    <property type="match status" value="1"/>
</dbReference>
<protein>
    <submittedName>
        <fullName evidence="5">Short-chain dehydrogenase reductase SDR</fullName>
    </submittedName>
</protein>
<dbReference type="PANTHER" id="PTHR24321">
    <property type="entry name" value="DEHYDROGENASES, SHORT CHAIN"/>
    <property type="match status" value="1"/>
</dbReference>
<dbReference type="PRINTS" id="PR00080">
    <property type="entry name" value="SDRFAMILY"/>
</dbReference>